<dbReference type="SMART" id="SM00829">
    <property type="entry name" value="PKS_ER"/>
    <property type="match status" value="1"/>
</dbReference>
<evidence type="ECO:0000313" key="3">
    <source>
        <dbReference type="Proteomes" id="UP000676506"/>
    </source>
</evidence>
<dbReference type="PANTHER" id="PTHR45033:SF2">
    <property type="entry name" value="ZINC-TYPE ALCOHOL DEHYDROGENASE-LIKE PROTEIN C1773.06C"/>
    <property type="match status" value="1"/>
</dbReference>
<dbReference type="Gene3D" id="3.90.180.10">
    <property type="entry name" value="Medium-chain alcohol dehydrogenases, catalytic domain"/>
    <property type="match status" value="1"/>
</dbReference>
<dbReference type="InterPro" id="IPR052711">
    <property type="entry name" value="Zinc_ADH-like"/>
</dbReference>
<dbReference type="InterPro" id="IPR013154">
    <property type="entry name" value="ADH-like_N"/>
</dbReference>
<dbReference type="InterPro" id="IPR036291">
    <property type="entry name" value="NAD(P)-bd_dom_sf"/>
</dbReference>
<dbReference type="EMBL" id="CP072648">
    <property type="protein sequence ID" value="QUW03138.1"/>
    <property type="molecule type" value="Genomic_DNA"/>
</dbReference>
<feature type="domain" description="Enoyl reductase (ER)" evidence="1">
    <location>
        <begin position="11"/>
        <end position="335"/>
    </location>
</feature>
<organism evidence="2 3">
    <name type="scientific">Chloracidobacterium validum</name>
    <dbReference type="NCBI Taxonomy" id="2821543"/>
    <lineage>
        <taxon>Bacteria</taxon>
        <taxon>Pseudomonadati</taxon>
        <taxon>Acidobacteriota</taxon>
        <taxon>Terriglobia</taxon>
        <taxon>Terriglobales</taxon>
        <taxon>Acidobacteriaceae</taxon>
        <taxon>Chloracidobacterium</taxon>
    </lineage>
</organism>
<dbReference type="InterPro" id="IPR011032">
    <property type="entry name" value="GroES-like_sf"/>
</dbReference>
<evidence type="ECO:0000313" key="2">
    <source>
        <dbReference type="EMBL" id="QUW03138.1"/>
    </source>
</evidence>
<dbReference type="Pfam" id="PF00107">
    <property type="entry name" value="ADH_zinc_N"/>
    <property type="match status" value="1"/>
</dbReference>
<accession>A0ABX8B8C6</accession>
<reference evidence="2 3" key="1">
    <citation type="submission" date="2021-03" db="EMBL/GenBank/DDBJ databases">
        <title>Genomic and phenotypic characterization of Chloracidobacterium isolates provides evidence for multiple species.</title>
        <authorList>
            <person name="Saini M.K."/>
            <person name="Costas A.M.G."/>
            <person name="Tank M."/>
            <person name="Bryant D.A."/>
        </authorList>
    </citation>
    <scope>NUCLEOTIDE SEQUENCE [LARGE SCALE GENOMIC DNA]</scope>
    <source>
        <strain evidence="2 3">BV2-C</strain>
    </source>
</reference>
<proteinExistence type="predicted"/>
<gene>
    <name evidence="2" type="ORF">J8C06_01445</name>
</gene>
<dbReference type="Gene3D" id="3.40.50.720">
    <property type="entry name" value="NAD(P)-binding Rossmann-like Domain"/>
    <property type="match status" value="1"/>
</dbReference>
<evidence type="ECO:0000259" key="1">
    <source>
        <dbReference type="SMART" id="SM00829"/>
    </source>
</evidence>
<dbReference type="RefSeq" id="WP_211429029.1">
    <property type="nucleotide sequence ID" value="NZ_CP072648.1"/>
</dbReference>
<name>A0ABX8B8C6_9BACT</name>
<keyword evidence="3" id="KW-1185">Reference proteome</keyword>
<dbReference type="InterPro" id="IPR020843">
    <property type="entry name" value="ER"/>
</dbReference>
<dbReference type="InterPro" id="IPR013149">
    <property type="entry name" value="ADH-like_C"/>
</dbReference>
<sequence>MKCVELANQFGIDQLTLTERPHPELGAGEVLVRVRATSLNFRDLMTVTGVYNPKQPLPLIPLSDGVGEVVAVGEGVTRVAVGDRVAGIFAQGWIAGEPAVEKVRTTTLGGPLDGMLTEYRALSQDGVIKVPAYLNDEEAATLPCAALTAWSALIVHGQLKPGDTVLVQGTGGVSIFALQFAKAAGARVIITSGSDEKLERAKALGADEIINYKQAPDWDKAAREMTGGRGVDHVVEVGGAGTLTRAIRSVRFGGHISLIGVLSGRTGEVDIAPILMQNIRVQGIIVGSREMFEAMNRALEHHQIRPVVDKIFTLDETRQAFQMMAHGGHFGKICIRLD</sequence>
<dbReference type="SUPFAM" id="SSF50129">
    <property type="entry name" value="GroES-like"/>
    <property type="match status" value="1"/>
</dbReference>
<dbReference type="SUPFAM" id="SSF51735">
    <property type="entry name" value="NAD(P)-binding Rossmann-fold domains"/>
    <property type="match status" value="1"/>
</dbReference>
<dbReference type="Pfam" id="PF08240">
    <property type="entry name" value="ADH_N"/>
    <property type="match status" value="1"/>
</dbReference>
<protein>
    <submittedName>
        <fullName evidence="2">NAD(P)-dependent alcohol dehydrogenase</fullName>
    </submittedName>
</protein>
<dbReference type="CDD" id="cd08276">
    <property type="entry name" value="MDR7"/>
    <property type="match status" value="1"/>
</dbReference>
<dbReference type="PANTHER" id="PTHR45033">
    <property type="match status" value="1"/>
</dbReference>
<dbReference type="Proteomes" id="UP000676506">
    <property type="component" value="Chromosome 1"/>
</dbReference>